<evidence type="ECO:0000313" key="2">
    <source>
        <dbReference type="Proteomes" id="UP001158576"/>
    </source>
</evidence>
<name>A0ABN7T0H0_OIKDI</name>
<keyword evidence="2" id="KW-1185">Reference proteome</keyword>
<sequence length="292" mass="33997">MREPFLISFLIGLSQTAAPHQQFLDFWDDLDSFVFEAFDLRSRVPWKMRRKLINRYEATRKVMQLYQNEGPCESSPIFELVEMHEFDETKTPSENIEILGEMINDWIQSYACTKTSRHNKILKRSLKFLTRLKNLAAVNEFINRDLSIFTSRDELEFTEAAAYCHLENGWLADPYFREEYELIKSNYDESKIYWFDRRRPEACAKIGHKLFMFFENADCNAKSHALCMSGQRKTQPPTGPSQIMDPSGLTLSDINILMIGNNLREAFIFSGDGSTKSEAEIEGPASNYPRFK</sequence>
<dbReference type="InterPro" id="IPR016187">
    <property type="entry name" value="CTDL_fold"/>
</dbReference>
<evidence type="ECO:0000313" key="1">
    <source>
        <dbReference type="EMBL" id="CAG5108242.1"/>
    </source>
</evidence>
<organism evidence="1 2">
    <name type="scientific">Oikopleura dioica</name>
    <name type="common">Tunicate</name>
    <dbReference type="NCBI Taxonomy" id="34765"/>
    <lineage>
        <taxon>Eukaryota</taxon>
        <taxon>Metazoa</taxon>
        <taxon>Chordata</taxon>
        <taxon>Tunicata</taxon>
        <taxon>Appendicularia</taxon>
        <taxon>Copelata</taxon>
        <taxon>Oikopleuridae</taxon>
        <taxon>Oikopleura</taxon>
    </lineage>
</organism>
<dbReference type="SUPFAM" id="SSF56436">
    <property type="entry name" value="C-type lectin-like"/>
    <property type="match status" value="1"/>
</dbReference>
<dbReference type="Proteomes" id="UP001158576">
    <property type="component" value="Chromosome 1"/>
</dbReference>
<proteinExistence type="predicted"/>
<accession>A0ABN7T0H0</accession>
<gene>
    <name evidence="1" type="ORF">OKIOD_LOCUS12467</name>
</gene>
<dbReference type="EMBL" id="OU015566">
    <property type="protein sequence ID" value="CAG5108242.1"/>
    <property type="molecule type" value="Genomic_DNA"/>
</dbReference>
<protein>
    <submittedName>
        <fullName evidence="1">Oidioi.mRNA.OKI2018_I69.chr1.g3702.t1.cds</fullName>
    </submittedName>
</protein>
<reference evidence="1 2" key="1">
    <citation type="submission" date="2021-04" db="EMBL/GenBank/DDBJ databases">
        <authorList>
            <person name="Bliznina A."/>
        </authorList>
    </citation>
    <scope>NUCLEOTIDE SEQUENCE [LARGE SCALE GENOMIC DNA]</scope>
</reference>